<name>A0A1I7Y334_9BILA</name>
<dbReference type="WBParaSite" id="L893_g11969.t1">
    <property type="protein sequence ID" value="L893_g11969.t1"/>
    <property type="gene ID" value="L893_g11969"/>
</dbReference>
<accession>A0A1I7Y334</accession>
<evidence type="ECO:0000313" key="2">
    <source>
        <dbReference type="WBParaSite" id="L893_g11969.t1"/>
    </source>
</evidence>
<reference evidence="2" key="1">
    <citation type="submission" date="2016-11" db="UniProtKB">
        <authorList>
            <consortium name="WormBaseParasite"/>
        </authorList>
    </citation>
    <scope>IDENTIFICATION</scope>
</reference>
<sequence>MARQSRSPLRRKSARLLTYGCDPRATTSQAMCKANKQRKRGDRLCFWFAARQITVKVATEAELCGCPRLLTWPVLPRTLFRSEEGKHLNISNGARHWGSPSRAPWESARDYLRRTQEGRKATELLDLLYIVGGKISGSESFSVPVLGAILSSSPLQRKASDSALKEEEIRSLVSDYLLPRVTTSIIYEFHTLENVYDWSVEGCWESFEGVGRELDRPESVKKVTFKTHFWRFCSEG</sequence>
<evidence type="ECO:0000313" key="1">
    <source>
        <dbReference type="Proteomes" id="UP000095287"/>
    </source>
</evidence>
<proteinExistence type="predicted"/>
<dbReference type="Proteomes" id="UP000095287">
    <property type="component" value="Unplaced"/>
</dbReference>
<dbReference type="AlphaFoldDB" id="A0A1I7Y334"/>
<protein>
    <submittedName>
        <fullName evidence="2">Uncharacterized protein</fullName>
    </submittedName>
</protein>
<keyword evidence="1" id="KW-1185">Reference proteome</keyword>
<organism evidence="1 2">
    <name type="scientific">Steinernema glaseri</name>
    <dbReference type="NCBI Taxonomy" id="37863"/>
    <lineage>
        <taxon>Eukaryota</taxon>
        <taxon>Metazoa</taxon>
        <taxon>Ecdysozoa</taxon>
        <taxon>Nematoda</taxon>
        <taxon>Chromadorea</taxon>
        <taxon>Rhabditida</taxon>
        <taxon>Tylenchina</taxon>
        <taxon>Panagrolaimomorpha</taxon>
        <taxon>Strongyloidoidea</taxon>
        <taxon>Steinernematidae</taxon>
        <taxon>Steinernema</taxon>
    </lineage>
</organism>